<organism evidence="5 6">
    <name type="scientific">Actinoplanes philippinensis</name>
    <dbReference type="NCBI Taxonomy" id="35752"/>
    <lineage>
        <taxon>Bacteria</taxon>
        <taxon>Bacillati</taxon>
        <taxon>Actinomycetota</taxon>
        <taxon>Actinomycetes</taxon>
        <taxon>Micromonosporales</taxon>
        <taxon>Micromonosporaceae</taxon>
        <taxon>Actinoplanes</taxon>
    </lineage>
</organism>
<dbReference type="Gene3D" id="3.40.50.150">
    <property type="entry name" value="Vaccinia Virus protein VP39"/>
    <property type="match status" value="1"/>
</dbReference>
<feature type="domain" description="Methyltransferase" evidence="4">
    <location>
        <begin position="59"/>
        <end position="156"/>
    </location>
</feature>
<dbReference type="PANTHER" id="PTHR43464:SF19">
    <property type="entry name" value="UBIQUINONE BIOSYNTHESIS O-METHYLTRANSFERASE, MITOCHONDRIAL"/>
    <property type="match status" value="1"/>
</dbReference>
<evidence type="ECO:0000256" key="1">
    <source>
        <dbReference type="ARBA" id="ARBA00022603"/>
    </source>
</evidence>
<dbReference type="Proteomes" id="UP000199645">
    <property type="component" value="Unassembled WGS sequence"/>
</dbReference>
<dbReference type="PANTHER" id="PTHR43464">
    <property type="entry name" value="METHYLTRANSFERASE"/>
    <property type="match status" value="1"/>
</dbReference>
<keyword evidence="2 5" id="KW-0808">Transferase</keyword>
<keyword evidence="6" id="KW-1185">Reference proteome</keyword>
<evidence type="ECO:0000313" key="5">
    <source>
        <dbReference type="EMBL" id="SFF65498.1"/>
    </source>
</evidence>
<keyword evidence="3" id="KW-0949">S-adenosyl-L-methionine</keyword>
<name>A0A1I2KGJ5_9ACTN</name>
<dbReference type="GO" id="GO:0008168">
    <property type="term" value="F:methyltransferase activity"/>
    <property type="evidence" value="ECO:0007669"/>
    <property type="project" value="UniProtKB-KW"/>
</dbReference>
<dbReference type="InterPro" id="IPR029063">
    <property type="entry name" value="SAM-dependent_MTases_sf"/>
</dbReference>
<dbReference type="SUPFAM" id="SSF53335">
    <property type="entry name" value="S-adenosyl-L-methionine-dependent methyltransferases"/>
    <property type="match status" value="1"/>
</dbReference>
<reference evidence="5 6" key="1">
    <citation type="submission" date="2016-10" db="EMBL/GenBank/DDBJ databases">
        <authorList>
            <person name="de Groot N.N."/>
        </authorList>
    </citation>
    <scope>NUCLEOTIDE SEQUENCE [LARGE SCALE GENOMIC DNA]</scope>
    <source>
        <strain evidence="5 6">DSM 43019</strain>
    </source>
</reference>
<dbReference type="GO" id="GO:0032259">
    <property type="term" value="P:methylation"/>
    <property type="evidence" value="ECO:0007669"/>
    <property type="project" value="UniProtKB-KW"/>
</dbReference>
<dbReference type="OrthoDB" id="3290305at2"/>
<proteinExistence type="predicted"/>
<dbReference type="EMBL" id="FONV01000016">
    <property type="protein sequence ID" value="SFF65498.1"/>
    <property type="molecule type" value="Genomic_DNA"/>
</dbReference>
<dbReference type="STRING" id="35752.SAMN05421541_116194"/>
<evidence type="ECO:0000259" key="4">
    <source>
        <dbReference type="Pfam" id="PF13649"/>
    </source>
</evidence>
<evidence type="ECO:0000313" key="6">
    <source>
        <dbReference type="Proteomes" id="UP000199645"/>
    </source>
</evidence>
<dbReference type="AlphaFoldDB" id="A0A1I2KGJ5"/>
<dbReference type="CDD" id="cd02440">
    <property type="entry name" value="AdoMet_MTases"/>
    <property type="match status" value="1"/>
</dbReference>
<gene>
    <name evidence="5" type="ORF">SAMN05421541_116194</name>
</gene>
<accession>A0A1I2KGJ5</accession>
<dbReference type="Pfam" id="PF13649">
    <property type="entry name" value="Methyltransf_25"/>
    <property type="match status" value="1"/>
</dbReference>
<dbReference type="InterPro" id="IPR041698">
    <property type="entry name" value="Methyltransf_25"/>
</dbReference>
<evidence type="ECO:0000256" key="2">
    <source>
        <dbReference type="ARBA" id="ARBA00022679"/>
    </source>
</evidence>
<protein>
    <submittedName>
        <fullName evidence="5">Methyltransferase domain-containing protein</fullName>
    </submittedName>
</protein>
<sequence>MALTSQASPFASVLERATVDRWRASWDEVMAGFLPGSDGCEAALMTVAEAVNGGTPARILDLGGGPGVFAERMAARWPDAQVGMVDLDPVLLALAAAGADDRIGVHSADLKAAWTDAIAGGGPFDLLTAIMTVHYLPPERVRAFYRAARAILRPGGLLVVVDLMPEAGLDGVTARLYPAAGEAVAAMAWTRWWDGLRACEPLRPLMQRRQAILGDRIPAEFTPPVTWHRDAALAAGFAEAGVVWRWGAHAALAATACATGLDGGAGTPSGDLPALR</sequence>
<evidence type="ECO:0000256" key="3">
    <source>
        <dbReference type="ARBA" id="ARBA00022691"/>
    </source>
</evidence>
<keyword evidence="1 5" id="KW-0489">Methyltransferase</keyword>